<keyword evidence="3" id="KW-1185">Reference proteome</keyword>
<evidence type="ECO:0000313" key="2">
    <source>
        <dbReference type="EMBL" id="CAL1394040.1"/>
    </source>
</evidence>
<dbReference type="Proteomes" id="UP001497516">
    <property type="component" value="Chromosome 6"/>
</dbReference>
<evidence type="ECO:0000256" key="1">
    <source>
        <dbReference type="SAM" id="MobiDB-lite"/>
    </source>
</evidence>
<name>A0AAV2F988_9ROSI</name>
<sequence length="99" mass="10467">MMKHYMASGDGPMGTTESVSGNGESGRRVAGLRESGDGRRLGGGEFDGIGDGESATTIGWAVGEWRRLEFRGSRVGEERLLATVEAVLRCLWACGGDCL</sequence>
<dbReference type="EMBL" id="OZ034819">
    <property type="protein sequence ID" value="CAL1394040.1"/>
    <property type="molecule type" value="Genomic_DNA"/>
</dbReference>
<feature type="region of interest" description="Disordered" evidence="1">
    <location>
        <begin position="1"/>
        <end position="50"/>
    </location>
</feature>
<accession>A0AAV2F988</accession>
<gene>
    <name evidence="2" type="ORF">LTRI10_LOCUS34567</name>
</gene>
<evidence type="ECO:0000313" key="3">
    <source>
        <dbReference type="Proteomes" id="UP001497516"/>
    </source>
</evidence>
<dbReference type="AlphaFoldDB" id="A0AAV2F988"/>
<reference evidence="2 3" key="1">
    <citation type="submission" date="2024-04" db="EMBL/GenBank/DDBJ databases">
        <authorList>
            <person name="Fracassetti M."/>
        </authorList>
    </citation>
    <scope>NUCLEOTIDE SEQUENCE [LARGE SCALE GENOMIC DNA]</scope>
</reference>
<organism evidence="2 3">
    <name type="scientific">Linum trigynum</name>
    <dbReference type="NCBI Taxonomy" id="586398"/>
    <lineage>
        <taxon>Eukaryota</taxon>
        <taxon>Viridiplantae</taxon>
        <taxon>Streptophyta</taxon>
        <taxon>Embryophyta</taxon>
        <taxon>Tracheophyta</taxon>
        <taxon>Spermatophyta</taxon>
        <taxon>Magnoliopsida</taxon>
        <taxon>eudicotyledons</taxon>
        <taxon>Gunneridae</taxon>
        <taxon>Pentapetalae</taxon>
        <taxon>rosids</taxon>
        <taxon>fabids</taxon>
        <taxon>Malpighiales</taxon>
        <taxon>Linaceae</taxon>
        <taxon>Linum</taxon>
    </lineage>
</organism>
<proteinExistence type="predicted"/>
<protein>
    <submittedName>
        <fullName evidence="2">Uncharacterized protein</fullName>
    </submittedName>
</protein>